<feature type="chain" id="PRO_5045186145" description="Secreted protein" evidence="1">
    <location>
        <begin position="23"/>
        <end position="165"/>
    </location>
</feature>
<dbReference type="RefSeq" id="WP_085101834.1">
    <property type="nucleotide sequence ID" value="NZ_LQPK01000007.1"/>
</dbReference>
<accession>A0ABX3VQI6</accession>
<name>A0ABX3VQI6_9MYCO</name>
<evidence type="ECO:0000256" key="1">
    <source>
        <dbReference type="SAM" id="SignalP"/>
    </source>
</evidence>
<keyword evidence="3" id="KW-1185">Reference proteome</keyword>
<comment type="caution">
    <text evidence="2">The sequence shown here is derived from an EMBL/GenBank/DDBJ whole genome shotgun (WGS) entry which is preliminary data.</text>
</comment>
<organism evidence="2 3">
    <name type="scientific">Mycobacterium paraense</name>
    <dbReference type="NCBI Taxonomy" id="767916"/>
    <lineage>
        <taxon>Bacteria</taxon>
        <taxon>Bacillati</taxon>
        <taxon>Actinomycetota</taxon>
        <taxon>Actinomycetes</taxon>
        <taxon>Mycobacteriales</taxon>
        <taxon>Mycobacteriaceae</taxon>
        <taxon>Mycobacterium</taxon>
        <taxon>Mycobacterium simiae complex</taxon>
    </lineage>
</organism>
<dbReference type="EMBL" id="LQPK01000007">
    <property type="protein sequence ID" value="ORW32509.1"/>
    <property type="molecule type" value="Genomic_DNA"/>
</dbReference>
<protein>
    <recommendedName>
        <fullName evidence="4">Secreted protein</fullName>
    </recommendedName>
</protein>
<feature type="signal peptide" evidence="1">
    <location>
        <begin position="1"/>
        <end position="22"/>
    </location>
</feature>
<reference evidence="2 3" key="1">
    <citation type="journal article" date="2015" name="Emerg. Microbes Infect.">
        <title>Characterization of 17 strains belonging to the Mycobacterium simiae complex and description of Mycobacterium paraense sp. nov.</title>
        <authorList>
            <person name="Fusco da Costa A.R."/>
            <person name="Fedrizzi T."/>
            <person name="Lopes M.L."/>
            <person name="Pecorari M."/>
            <person name="Oliveira da Costa W.L."/>
            <person name="Giacobazzi E."/>
            <person name="da Costa Bahia J.R."/>
            <person name="De Sanctis V."/>
            <person name="Batista Lima K.V."/>
            <person name="Bertorelli R."/>
            <person name="Grottola A."/>
            <person name="Fabio A."/>
            <person name="Mariottini A."/>
            <person name="Ferretti P."/>
            <person name="Di Leva F."/>
            <person name="Fregni Serpini G."/>
            <person name="Tagliazucchi S."/>
            <person name="Rumpianesi F."/>
            <person name="Jousson O."/>
            <person name="Segata N."/>
            <person name="Tortoli E."/>
        </authorList>
    </citation>
    <scope>NUCLEOTIDE SEQUENCE [LARGE SCALE GENOMIC DNA]</scope>
    <source>
        <strain evidence="2 3">FI-07156</strain>
    </source>
</reference>
<dbReference type="Proteomes" id="UP000193801">
    <property type="component" value="Unassembled WGS sequence"/>
</dbReference>
<sequence length="165" mass="17693">MHRIAVAAAAALVLSLATPTAAASGDDWGLNGTYAALSNGQWAQTNDIYRDEGTVRSTWTITTTCTTPLECTGRVNSDLGWSADVNLHGSEYVVKHDIPDWEPCANGTKGIGHQLYRFYPVDERGWVAWGSTVFAGVDKTSGDSGACGINKNLVITMPFRLEKIG</sequence>
<evidence type="ECO:0000313" key="3">
    <source>
        <dbReference type="Proteomes" id="UP000193801"/>
    </source>
</evidence>
<proteinExistence type="predicted"/>
<evidence type="ECO:0008006" key="4">
    <source>
        <dbReference type="Google" id="ProtNLM"/>
    </source>
</evidence>
<keyword evidence="1" id="KW-0732">Signal</keyword>
<evidence type="ECO:0000313" key="2">
    <source>
        <dbReference type="EMBL" id="ORW32509.1"/>
    </source>
</evidence>
<gene>
    <name evidence="2" type="ORF">AWB91_11210</name>
</gene>